<keyword evidence="2" id="KW-1185">Reference proteome</keyword>
<evidence type="ECO:0000313" key="1">
    <source>
        <dbReference type="EMBL" id="OAT76331.1"/>
    </source>
</evidence>
<dbReference type="Proteomes" id="UP000078225">
    <property type="component" value="Unassembled WGS sequence"/>
</dbReference>
<sequence>MADSESERFPLLLGGELSITLLKRGKIDVFDFFVDIRNNQLMSLTDLQKNGPRQARRAYSANFAVQNLSLYGDASRLRALVSNRRK</sequence>
<proteinExistence type="predicted"/>
<dbReference type="STRING" id="1691903.A9B99_08395"/>
<evidence type="ECO:0000313" key="2">
    <source>
        <dbReference type="Proteomes" id="UP000078225"/>
    </source>
</evidence>
<protein>
    <submittedName>
        <fullName evidence="1">Uncharacterized protein</fullName>
    </submittedName>
</protein>
<comment type="caution">
    <text evidence="1">The sequence shown here is derived from an EMBL/GenBank/DDBJ whole genome shotgun (WGS) entry which is preliminary data.</text>
</comment>
<name>A0A1B7L247_9ENTR</name>
<organism evidence="1 2">
    <name type="scientific">Mangrovibacter phragmitis</name>
    <dbReference type="NCBI Taxonomy" id="1691903"/>
    <lineage>
        <taxon>Bacteria</taxon>
        <taxon>Pseudomonadati</taxon>
        <taxon>Pseudomonadota</taxon>
        <taxon>Gammaproteobacteria</taxon>
        <taxon>Enterobacterales</taxon>
        <taxon>Enterobacteriaceae</taxon>
        <taxon>Mangrovibacter</taxon>
    </lineage>
</organism>
<dbReference type="EMBL" id="LYRP01000022">
    <property type="protein sequence ID" value="OAT76331.1"/>
    <property type="molecule type" value="Genomic_DNA"/>
</dbReference>
<gene>
    <name evidence="1" type="ORF">A9B99_08395</name>
</gene>
<reference evidence="2" key="1">
    <citation type="submission" date="2016-05" db="EMBL/GenBank/DDBJ databases">
        <authorList>
            <person name="Behera P."/>
            <person name="Vaishampayan P."/>
            <person name="Singh N."/>
            <person name="Raina V."/>
            <person name="Suar M."/>
            <person name="Pattnaik A."/>
            <person name="Rastogi G."/>
        </authorList>
    </citation>
    <scope>NUCLEOTIDE SEQUENCE [LARGE SCALE GENOMIC DNA]</scope>
    <source>
        <strain evidence="2">MP23</strain>
    </source>
</reference>
<accession>A0A1B7L247</accession>
<dbReference type="RefSeq" id="WP_064598225.1">
    <property type="nucleotide sequence ID" value="NZ_CP134782.1"/>
</dbReference>
<dbReference type="AlphaFoldDB" id="A0A1B7L247"/>